<comment type="caution">
    <text evidence="1">The sequence shown here is derived from an EMBL/GenBank/DDBJ whole genome shotgun (WGS) entry which is preliminary data.</text>
</comment>
<reference evidence="1 2" key="2">
    <citation type="journal article" date="2022" name="Mol. Ecol. Resour.">
        <title>The genomes of chicory, endive, great burdock and yacon provide insights into Asteraceae paleo-polyploidization history and plant inulin production.</title>
        <authorList>
            <person name="Fan W."/>
            <person name="Wang S."/>
            <person name="Wang H."/>
            <person name="Wang A."/>
            <person name="Jiang F."/>
            <person name="Liu H."/>
            <person name="Zhao H."/>
            <person name="Xu D."/>
            <person name="Zhang Y."/>
        </authorList>
    </citation>
    <scope>NUCLEOTIDE SEQUENCE [LARGE SCALE GENOMIC DNA]</scope>
    <source>
        <strain evidence="2">cv. Yunnan</strain>
        <tissue evidence="1">Leaves</tissue>
    </source>
</reference>
<keyword evidence="2" id="KW-1185">Reference proteome</keyword>
<accession>A0ACB9IRF2</accession>
<gene>
    <name evidence="1" type="ORF">L1987_20008</name>
</gene>
<sequence length="121" mass="12959">MTGLKDLLSDLRFIDGGYVAFAGDEKGVAIPQASSSTSAVQEDYSVDFLPISTRLIPRLPDLVILAQDEPAPSQYDVTASIQNNVYEEAPIDQVVSENTTVVSSDQELNVDANATASPLTR</sequence>
<proteinExistence type="predicted"/>
<evidence type="ECO:0000313" key="1">
    <source>
        <dbReference type="EMBL" id="KAI3810396.1"/>
    </source>
</evidence>
<dbReference type="EMBL" id="CM042024">
    <property type="protein sequence ID" value="KAI3810396.1"/>
    <property type="molecule type" value="Genomic_DNA"/>
</dbReference>
<protein>
    <submittedName>
        <fullName evidence="1">Uncharacterized protein</fullName>
    </submittedName>
</protein>
<evidence type="ECO:0000313" key="2">
    <source>
        <dbReference type="Proteomes" id="UP001056120"/>
    </source>
</evidence>
<reference evidence="2" key="1">
    <citation type="journal article" date="2022" name="Mol. Ecol. Resour.">
        <title>The genomes of chicory, endive, great burdock and yacon provide insights into Asteraceae palaeo-polyploidization history and plant inulin production.</title>
        <authorList>
            <person name="Fan W."/>
            <person name="Wang S."/>
            <person name="Wang H."/>
            <person name="Wang A."/>
            <person name="Jiang F."/>
            <person name="Liu H."/>
            <person name="Zhao H."/>
            <person name="Xu D."/>
            <person name="Zhang Y."/>
        </authorList>
    </citation>
    <scope>NUCLEOTIDE SEQUENCE [LARGE SCALE GENOMIC DNA]</scope>
    <source>
        <strain evidence="2">cv. Yunnan</strain>
    </source>
</reference>
<dbReference type="Proteomes" id="UP001056120">
    <property type="component" value="Linkage Group LG07"/>
</dbReference>
<name>A0ACB9IRF2_9ASTR</name>
<organism evidence="1 2">
    <name type="scientific">Smallanthus sonchifolius</name>
    <dbReference type="NCBI Taxonomy" id="185202"/>
    <lineage>
        <taxon>Eukaryota</taxon>
        <taxon>Viridiplantae</taxon>
        <taxon>Streptophyta</taxon>
        <taxon>Embryophyta</taxon>
        <taxon>Tracheophyta</taxon>
        <taxon>Spermatophyta</taxon>
        <taxon>Magnoliopsida</taxon>
        <taxon>eudicotyledons</taxon>
        <taxon>Gunneridae</taxon>
        <taxon>Pentapetalae</taxon>
        <taxon>asterids</taxon>
        <taxon>campanulids</taxon>
        <taxon>Asterales</taxon>
        <taxon>Asteraceae</taxon>
        <taxon>Asteroideae</taxon>
        <taxon>Heliantheae alliance</taxon>
        <taxon>Millerieae</taxon>
        <taxon>Smallanthus</taxon>
    </lineage>
</organism>